<keyword evidence="1" id="KW-0175">Coiled coil</keyword>
<dbReference type="Proteomes" id="UP000292424">
    <property type="component" value="Chromosome"/>
</dbReference>
<evidence type="ECO:0008006" key="6">
    <source>
        <dbReference type="Google" id="ProtNLM"/>
    </source>
</evidence>
<feature type="transmembrane region" description="Helical" evidence="3">
    <location>
        <begin position="27"/>
        <end position="45"/>
    </location>
</feature>
<organism evidence="4 5">
    <name type="scientific">Rhizosphaericola mali</name>
    <dbReference type="NCBI Taxonomy" id="2545455"/>
    <lineage>
        <taxon>Bacteria</taxon>
        <taxon>Pseudomonadati</taxon>
        <taxon>Bacteroidota</taxon>
        <taxon>Chitinophagia</taxon>
        <taxon>Chitinophagales</taxon>
        <taxon>Chitinophagaceae</taxon>
        <taxon>Rhizosphaericola</taxon>
    </lineage>
</organism>
<proteinExistence type="predicted"/>
<evidence type="ECO:0000313" key="5">
    <source>
        <dbReference type="Proteomes" id="UP000292424"/>
    </source>
</evidence>
<dbReference type="SUPFAM" id="SSF58100">
    <property type="entry name" value="Bacterial hemolysins"/>
    <property type="match status" value="1"/>
</dbReference>
<dbReference type="RefSeq" id="WP_131331451.1">
    <property type="nucleotide sequence ID" value="NZ_CP044016.1"/>
</dbReference>
<keyword evidence="3" id="KW-0472">Membrane</keyword>
<feature type="coiled-coil region" evidence="1">
    <location>
        <begin position="89"/>
        <end position="176"/>
    </location>
</feature>
<evidence type="ECO:0000256" key="3">
    <source>
        <dbReference type="SAM" id="Phobius"/>
    </source>
</evidence>
<evidence type="ECO:0000256" key="1">
    <source>
        <dbReference type="SAM" id="Coils"/>
    </source>
</evidence>
<name>A0A5P2G9U7_9BACT</name>
<evidence type="ECO:0000313" key="4">
    <source>
        <dbReference type="EMBL" id="QES90470.1"/>
    </source>
</evidence>
<accession>A0A5P2G9U7</accession>
<protein>
    <recommendedName>
        <fullName evidence="6">Chromosome partitioning protein ParA</fullName>
    </recommendedName>
</protein>
<dbReference type="Gene3D" id="1.20.5.340">
    <property type="match status" value="1"/>
</dbReference>
<dbReference type="EMBL" id="CP044016">
    <property type="protein sequence ID" value="QES90470.1"/>
    <property type="molecule type" value="Genomic_DNA"/>
</dbReference>
<sequence>MDSQNNPSNLSNSPVSNSPKPNDNRKLIWGILVVALLGTWGYLFYDKSKNESTLNTLQTQYSNVDSAKTAIQTEYQDALARMDSLTGSNVKLQGDLAGKQKEIEDLKSEIKRELSSKNADLSKAKSLIATLRGKIDNLLAEVDRLRAENQQLASSNEQLSTERDTLTNRNSSLHKNLDATTAEKNHIEDEASTLHASAFNISAIDQKKNGKESETAKAKKVDLLRISFVLDENRITKSGAKDLYLVVTGPDGNVVTIPSEGSGTFTTRQEGDKTFTTRINVNYEQGQRIPVTYDWHQNGKYQFGTYTIAVYNNGYKIGEGTKTLKKSGFLGL</sequence>
<reference evidence="4 5" key="1">
    <citation type="submission" date="2019-09" db="EMBL/GenBank/DDBJ databases">
        <title>Complete genome sequence of Arachidicoccus sp. B3-10 isolated from apple orchard soil.</title>
        <authorList>
            <person name="Kim H.S."/>
            <person name="Han K.-I."/>
            <person name="Suh M.K."/>
            <person name="Lee K.C."/>
            <person name="Eom M.K."/>
            <person name="Kim J.-S."/>
            <person name="Kang S.W."/>
            <person name="Sin Y."/>
            <person name="Lee J.-S."/>
        </authorList>
    </citation>
    <scope>NUCLEOTIDE SEQUENCE [LARGE SCALE GENOMIC DNA]</scope>
    <source>
        <strain evidence="4 5">B3-10</strain>
    </source>
</reference>
<feature type="region of interest" description="Disordered" evidence="2">
    <location>
        <begin position="1"/>
        <end position="21"/>
    </location>
</feature>
<dbReference type="KEGG" id="arac:E0W69_018015"/>
<keyword evidence="3" id="KW-0812">Transmembrane</keyword>
<dbReference type="OrthoDB" id="1115172at2"/>
<evidence type="ECO:0000256" key="2">
    <source>
        <dbReference type="SAM" id="MobiDB-lite"/>
    </source>
</evidence>
<gene>
    <name evidence="4" type="ORF">E0W69_018015</name>
</gene>
<dbReference type="AlphaFoldDB" id="A0A5P2G9U7"/>
<keyword evidence="5" id="KW-1185">Reference proteome</keyword>
<keyword evidence="3" id="KW-1133">Transmembrane helix</keyword>